<dbReference type="Proteomes" id="UP000182125">
    <property type="component" value="Unassembled WGS sequence"/>
</dbReference>
<dbReference type="GeneID" id="43371835"/>
<protein>
    <submittedName>
        <fullName evidence="1">Uncharacterized protein</fullName>
    </submittedName>
</protein>
<reference evidence="2" key="1">
    <citation type="submission" date="2016-10" db="EMBL/GenBank/DDBJ databases">
        <authorList>
            <person name="Varghese N."/>
            <person name="Submissions S."/>
        </authorList>
    </citation>
    <scope>NUCLEOTIDE SEQUENCE [LARGE SCALE GENOMIC DNA]</scope>
    <source>
        <strain evidence="2">OGL-20</strain>
    </source>
</reference>
<name>A0A1I0PIL4_9EURY</name>
<proteinExistence type="predicted"/>
<dbReference type="AlphaFoldDB" id="A0A1I0PIL4"/>
<accession>A0A1I0PIL4</accession>
<evidence type="ECO:0000313" key="2">
    <source>
        <dbReference type="Proteomes" id="UP000182125"/>
    </source>
</evidence>
<dbReference type="EMBL" id="FOIW01000002">
    <property type="protein sequence ID" value="SEW13605.1"/>
    <property type="molecule type" value="Genomic_DNA"/>
</dbReference>
<sequence length="48" mass="5717">MGRLRRVLPLLMIYYIVKKADKKYEKKVGWMKKISADFAIIDSVDFTH</sequence>
<dbReference type="RefSeq" id="WP_157628442.1">
    <property type="nucleotide sequence ID" value="NZ_CP015105.1"/>
</dbReference>
<gene>
    <name evidence="1" type="ORF">SAMN05216170_1811</name>
</gene>
<organism evidence="1 2">
    <name type="scientific">Thermococcus thioreducens</name>
    <dbReference type="NCBI Taxonomy" id="277988"/>
    <lineage>
        <taxon>Archaea</taxon>
        <taxon>Methanobacteriati</taxon>
        <taxon>Methanobacteriota</taxon>
        <taxon>Thermococci</taxon>
        <taxon>Thermococcales</taxon>
        <taxon>Thermococcaceae</taxon>
        <taxon>Thermococcus</taxon>
    </lineage>
</organism>
<evidence type="ECO:0000313" key="1">
    <source>
        <dbReference type="EMBL" id="SEW13605.1"/>
    </source>
</evidence>